<dbReference type="Proteomes" id="UP001501411">
    <property type="component" value="Unassembled WGS sequence"/>
</dbReference>
<evidence type="ECO:0000313" key="4">
    <source>
        <dbReference type="EMBL" id="GAA4778147.1"/>
    </source>
</evidence>
<accession>A0ABP9ABX3</accession>
<evidence type="ECO:0000259" key="2">
    <source>
        <dbReference type="Pfam" id="PF04773"/>
    </source>
</evidence>
<keyword evidence="5" id="KW-1185">Reference proteome</keyword>
<feature type="transmembrane region" description="Helical" evidence="1">
    <location>
        <begin position="86"/>
        <end position="108"/>
    </location>
</feature>
<keyword evidence="1" id="KW-1133">Transmembrane helix</keyword>
<dbReference type="EMBL" id="BAABIQ010000001">
    <property type="protein sequence ID" value="GAA4778147.1"/>
    <property type="molecule type" value="Genomic_DNA"/>
</dbReference>
<dbReference type="Pfam" id="PF04773">
    <property type="entry name" value="FecR"/>
    <property type="match status" value="1"/>
</dbReference>
<evidence type="ECO:0008006" key="6">
    <source>
        <dbReference type="Google" id="ProtNLM"/>
    </source>
</evidence>
<dbReference type="InterPro" id="IPR032508">
    <property type="entry name" value="FecR_C"/>
</dbReference>
<dbReference type="PIRSF" id="PIRSF018266">
    <property type="entry name" value="FecR"/>
    <property type="match status" value="1"/>
</dbReference>
<dbReference type="Pfam" id="PF16344">
    <property type="entry name" value="FecR_C"/>
    <property type="match status" value="1"/>
</dbReference>
<comment type="caution">
    <text evidence="4">The sequence shown here is derived from an EMBL/GenBank/DDBJ whole genome shotgun (WGS) entry which is preliminary data.</text>
</comment>
<dbReference type="InterPro" id="IPR012373">
    <property type="entry name" value="Ferrdict_sens_TM"/>
</dbReference>
<dbReference type="PANTHER" id="PTHR30273:SF2">
    <property type="entry name" value="PROTEIN FECR"/>
    <property type="match status" value="1"/>
</dbReference>
<evidence type="ECO:0000256" key="1">
    <source>
        <dbReference type="SAM" id="Phobius"/>
    </source>
</evidence>
<evidence type="ECO:0000259" key="3">
    <source>
        <dbReference type="Pfam" id="PF16344"/>
    </source>
</evidence>
<dbReference type="PANTHER" id="PTHR30273">
    <property type="entry name" value="PERIPLASMIC SIGNAL SENSOR AND SIGMA FACTOR ACTIVATOR FECR-RELATED"/>
    <property type="match status" value="1"/>
</dbReference>
<name>A0ABP9ABX3_9SPHI</name>
<keyword evidence="1" id="KW-0812">Transmembrane</keyword>
<organism evidence="4 5">
    <name type="scientific">Olivibacter ginsenosidimutans</name>
    <dbReference type="NCBI Taxonomy" id="1176537"/>
    <lineage>
        <taxon>Bacteria</taxon>
        <taxon>Pseudomonadati</taxon>
        <taxon>Bacteroidota</taxon>
        <taxon>Sphingobacteriia</taxon>
        <taxon>Sphingobacteriales</taxon>
        <taxon>Sphingobacteriaceae</taxon>
        <taxon>Olivibacter</taxon>
    </lineage>
</organism>
<dbReference type="InterPro" id="IPR006860">
    <property type="entry name" value="FecR"/>
</dbReference>
<reference evidence="5" key="1">
    <citation type="journal article" date="2019" name="Int. J. Syst. Evol. Microbiol.">
        <title>The Global Catalogue of Microorganisms (GCM) 10K type strain sequencing project: providing services to taxonomists for standard genome sequencing and annotation.</title>
        <authorList>
            <consortium name="The Broad Institute Genomics Platform"/>
            <consortium name="The Broad Institute Genome Sequencing Center for Infectious Disease"/>
            <person name="Wu L."/>
            <person name="Ma J."/>
        </authorList>
    </citation>
    <scope>NUCLEOTIDE SEQUENCE [LARGE SCALE GENOMIC DNA]</scope>
    <source>
        <strain evidence="5">JCM 18200</strain>
    </source>
</reference>
<keyword evidence="1" id="KW-0472">Membrane</keyword>
<dbReference type="Gene3D" id="2.60.120.1440">
    <property type="match status" value="1"/>
</dbReference>
<dbReference type="Gene3D" id="3.55.50.30">
    <property type="match status" value="1"/>
</dbReference>
<evidence type="ECO:0000313" key="5">
    <source>
        <dbReference type="Proteomes" id="UP001501411"/>
    </source>
</evidence>
<proteinExistence type="predicted"/>
<sequence>MDQQANIQALFQKYLAGEYTEEELEALLAYFQLPAASELLTDLILQHLDQDVDVVQHPEVQQLADTIGTRLLQKIERPIATKRLRIFRRIAAAVLLLLLTGGAIYYYVARQETTGTVQLSKYGNDVLPGGNRATITLDDGTSIALSEDKEGVVVSDGLAYNDGTSIETNPSSFATLHTPNGGQYRLTLPDSTEVWLNAASSLRYPTVFQGDTREVELTGEAYFEVKHQGDKPFVVSSAGQKVKVLGTEFNINHYAGQAVGITTLIHGRVEVENTYTRQTQRLDPGQQSLVSAAKTSIRTVTDVEDVVAWKNGYIIMTGATLQEVVPQLERWYDVRFEIRAKPLIKAYIALNREANLSEVLDALASNYQVNFKIEGRRVLVIE</sequence>
<feature type="domain" description="FecR protein" evidence="2">
    <location>
        <begin position="175"/>
        <end position="270"/>
    </location>
</feature>
<protein>
    <recommendedName>
        <fullName evidence="6">DUF4974 domain-containing protein</fullName>
    </recommendedName>
</protein>
<dbReference type="RefSeq" id="WP_345229690.1">
    <property type="nucleotide sequence ID" value="NZ_BAABIQ010000001.1"/>
</dbReference>
<gene>
    <name evidence="4" type="ORF">GCM10023231_00780</name>
</gene>
<feature type="domain" description="Protein FecR C-terminal" evidence="3">
    <location>
        <begin position="314"/>
        <end position="380"/>
    </location>
</feature>